<dbReference type="Pfam" id="PF09965">
    <property type="entry name" value="DUF2199"/>
    <property type="match status" value="1"/>
</dbReference>
<evidence type="ECO:0000313" key="1">
    <source>
        <dbReference type="EMBL" id="MCI2260519.1"/>
    </source>
</evidence>
<reference evidence="2" key="3">
    <citation type="submission" date="2023-08" db="EMBL/GenBank/DDBJ databases">
        <title>Complete genome sequence of Xanthomonas indica.</title>
        <authorList>
            <person name="Patil P.B."/>
            <person name="Rana R."/>
        </authorList>
    </citation>
    <scope>NUCLEOTIDE SEQUENCE</scope>
    <source>
        <strain evidence="2">PPL560</strain>
    </source>
</reference>
<name>A0AAU8I6N7_9XANT</name>
<dbReference type="EMBL" id="CP131914">
    <property type="protein sequence ID" value="XCI81200.1"/>
    <property type="molecule type" value="Genomic_DNA"/>
</dbReference>
<dbReference type="AlphaFoldDB" id="A0AAU8I6N7"/>
<evidence type="ECO:0000313" key="3">
    <source>
        <dbReference type="Proteomes" id="UP001430647"/>
    </source>
</evidence>
<dbReference type="KEGG" id="xin:Q7W82_03265"/>
<dbReference type="RefSeq" id="WP_242157552.1">
    <property type="nucleotide sequence ID" value="NZ_CP131914.1"/>
</dbReference>
<proteinExistence type="predicted"/>
<reference evidence="1" key="2">
    <citation type="submission" date="2022-01" db="EMBL/GenBank/DDBJ databases">
        <authorList>
            <person name="Rana R."/>
            <person name="Patil P.B."/>
        </authorList>
    </citation>
    <scope>NUCLEOTIDE SEQUENCE</scope>
    <source>
        <strain evidence="1">PPL560</strain>
    </source>
</reference>
<accession>A0AAU8I6N7</accession>
<evidence type="ECO:0000313" key="2">
    <source>
        <dbReference type="EMBL" id="XCI81200.1"/>
    </source>
</evidence>
<reference evidence="1 3" key="1">
    <citation type="journal article" date="2022" name="Curr. Microbiol.">
        <title>Xanthomonas indica sp. nov., a Novel Member of Non-Pathogenic Xanthomonas Community from Healthy Rice Seeds.</title>
        <authorList>
            <person name="Rana R."/>
            <person name="Madhavan V.N."/>
            <person name="Saroha T."/>
            <person name="Bansal K."/>
            <person name="Kaur A."/>
            <person name="Sonti R.V."/>
            <person name="Patel H.K."/>
            <person name="Patil P.B."/>
        </authorList>
    </citation>
    <scope>NUCLEOTIDE SEQUENCE [LARGE SCALE GENOMIC DNA]</scope>
    <source>
        <strain evidence="1 3">PPL560</strain>
    </source>
</reference>
<dbReference type="InterPro" id="IPR018697">
    <property type="entry name" value="DUF2199"/>
</dbReference>
<dbReference type="EMBL" id="JAKJPQ010000002">
    <property type="protein sequence ID" value="MCI2260519.1"/>
    <property type="molecule type" value="Genomic_DNA"/>
</dbReference>
<keyword evidence="3" id="KW-1185">Reference proteome</keyword>
<gene>
    <name evidence="1" type="ORF">L3V74_03115</name>
    <name evidence="2" type="ORF">Q7W82_03265</name>
</gene>
<sequence>MTTKTAPPDTCRAPGLAMPQAATLASPLAVSTPTMTFRFTCSACDQVHEGMPGFSVASPLSYALIPEAQRATRCELGSDDCVIDEAHFFVRGCIEIPVHGHAEPFSWGVWVSLSEASYLQWVRYFDQPQRAHVGPFFGWLNTRLSPYPETAGLKTQVHLRNEGIRPWIELEPTAHPLAVEQREGISEQRVAELYALMTHISISVATDQGTTP</sequence>
<protein>
    <submittedName>
        <fullName evidence="2">DUF2199 domain-containing protein</fullName>
    </submittedName>
</protein>
<dbReference type="Proteomes" id="UP001430647">
    <property type="component" value="Unassembled WGS sequence"/>
</dbReference>
<organism evidence="2">
    <name type="scientific">Xanthomonas indica</name>
    <dbReference type="NCBI Taxonomy" id="2912242"/>
    <lineage>
        <taxon>Bacteria</taxon>
        <taxon>Pseudomonadati</taxon>
        <taxon>Pseudomonadota</taxon>
        <taxon>Gammaproteobacteria</taxon>
        <taxon>Lysobacterales</taxon>
        <taxon>Lysobacteraceae</taxon>
        <taxon>Xanthomonas</taxon>
    </lineage>
</organism>